<keyword evidence="2 4" id="KW-0238">DNA-binding</keyword>
<feature type="region of interest" description="Disordered" evidence="5">
    <location>
        <begin position="152"/>
        <end position="188"/>
    </location>
</feature>
<dbReference type="InterPro" id="IPR050109">
    <property type="entry name" value="HTH-type_TetR-like_transc_reg"/>
</dbReference>
<dbReference type="InterPro" id="IPR009057">
    <property type="entry name" value="Homeodomain-like_sf"/>
</dbReference>
<reference evidence="7 8" key="1">
    <citation type="submission" date="2020-08" db="EMBL/GenBank/DDBJ databases">
        <title>Genomic Encyclopedia of Type Strains, Phase IV (KMG-IV): sequencing the most valuable type-strain genomes for metagenomic binning, comparative biology and taxonomic classification.</title>
        <authorList>
            <person name="Goeker M."/>
        </authorList>
    </citation>
    <scope>NUCLEOTIDE SEQUENCE [LARGE SCALE GENOMIC DNA]</scope>
    <source>
        <strain evidence="7 8">DSM 16268</strain>
    </source>
</reference>
<dbReference type="PANTHER" id="PTHR30055">
    <property type="entry name" value="HTH-TYPE TRANSCRIPTIONAL REGULATOR RUTR"/>
    <property type="match status" value="1"/>
</dbReference>
<evidence type="ECO:0000256" key="5">
    <source>
        <dbReference type="SAM" id="MobiDB-lite"/>
    </source>
</evidence>
<feature type="DNA-binding region" description="H-T-H motif" evidence="4">
    <location>
        <begin position="42"/>
        <end position="61"/>
    </location>
</feature>
<dbReference type="RefSeq" id="WP_183858413.1">
    <property type="nucleotide sequence ID" value="NZ_JACHOO010000011.1"/>
</dbReference>
<keyword evidence="8" id="KW-1185">Reference proteome</keyword>
<dbReference type="PRINTS" id="PR00455">
    <property type="entry name" value="HTHTETR"/>
</dbReference>
<evidence type="ECO:0000313" key="8">
    <source>
        <dbReference type="Proteomes" id="UP000523821"/>
    </source>
</evidence>
<dbReference type="GO" id="GO:0000976">
    <property type="term" value="F:transcription cis-regulatory region binding"/>
    <property type="evidence" value="ECO:0007669"/>
    <property type="project" value="TreeGrafter"/>
</dbReference>
<dbReference type="SUPFAM" id="SSF46689">
    <property type="entry name" value="Homeodomain-like"/>
    <property type="match status" value="1"/>
</dbReference>
<dbReference type="GO" id="GO:0003700">
    <property type="term" value="F:DNA-binding transcription factor activity"/>
    <property type="evidence" value="ECO:0007669"/>
    <property type="project" value="TreeGrafter"/>
</dbReference>
<keyword evidence="3" id="KW-0804">Transcription</keyword>
<gene>
    <name evidence="7" type="ORF">GGQ63_004081</name>
</gene>
<accession>A0A7W9FQF8</accession>
<dbReference type="PROSITE" id="PS50977">
    <property type="entry name" value="HTH_TETR_2"/>
    <property type="match status" value="1"/>
</dbReference>
<dbReference type="PANTHER" id="PTHR30055:SF234">
    <property type="entry name" value="HTH-TYPE TRANSCRIPTIONAL REGULATOR BETI"/>
    <property type="match status" value="1"/>
</dbReference>
<evidence type="ECO:0000256" key="3">
    <source>
        <dbReference type="ARBA" id="ARBA00023163"/>
    </source>
</evidence>
<protein>
    <submittedName>
        <fullName evidence="7">AcrR family transcriptional regulator</fullName>
    </submittedName>
</protein>
<organism evidence="7 8">
    <name type="scientific">Prosthecomicrobium pneumaticum</name>
    <dbReference type="NCBI Taxonomy" id="81895"/>
    <lineage>
        <taxon>Bacteria</taxon>
        <taxon>Pseudomonadati</taxon>
        <taxon>Pseudomonadota</taxon>
        <taxon>Alphaproteobacteria</taxon>
        <taxon>Hyphomicrobiales</taxon>
        <taxon>Kaistiaceae</taxon>
        <taxon>Prosthecomicrobium</taxon>
    </lineage>
</organism>
<evidence type="ECO:0000313" key="7">
    <source>
        <dbReference type="EMBL" id="MBB5754984.1"/>
    </source>
</evidence>
<keyword evidence="1" id="KW-0805">Transcription regulation</keyword>
<comment type="caution">
    <text evidence="7">The sequence shown here is derived from an EMBL/GenBank/DDBJ whole genome shotgun (WGS) entry which is preliminary data.</text>
</comment>
<dbReference type="AlphaFoldDB" id="A0A7W9FQF8"/>
<dbReference type="Gene3D" id="1.10.357.10">
    <property type="entry name" value="Tetracycline Repressor, domain 2"/>
    <property type="match status" value="1"/>
</dbReference>
<proteinExistence type="predicted"/>
<sequence>MSTDPLPSTDLDRRGRKRRATRRAISDVATRLFLERGFDAVTIDEIAAAADVGRMTVFNHFPRKEDLLFDRDEEGRALIRDALRGRAPGVAPVEALRRFAHRLVAENHPAVAFSARSAAFIATVAASETLKARARAIRDELAGLVAVELAGAAGHPPAGPDGSSGADEDRMRVEEGSADRADAAGPRPAGAEARLAADLLVAAWSAAFLEAHRRFAQTADRSAAETAFLALIDRGSRAAAAALADPSAP</sequence>
<name>A0A7W9FQF8_9HYPH</name>
<dbReference type="Proteomes" id="UP000523821">
    <property type="component" value="Unassembled WGS sequence"/>
</dbReference>
<dbReference type="Pfam" id="PF00440">
    <property type="entry name" value="TetR_N"/>
    <property type="match status" value="1"/>
</dbReference>
<feature type="compositionally biased region" description="Basic and acidic residues" evidence="5">
    <location>
        <begin position="167"/>
        <end position="182"/>
    </location>
</feature>
<evidence type="ECO:0000256" key="4">
    <source>
        <dbReference type="PROSITE-ProRule" id="PRU00335"/>
    </source>
</evidence>
<feature type="domain" description="HTH tetR-type" evidence="6">
    <location>
        <begin position="19"/>
        <end position="79"/>
    </location>
</feature>
<evidence type="ECO:0000256" key="2">
    <source>
        <dbReference type="ARBA" id="ARBA00023125"/>
    </source>
</evidence>
<evidence type="ECO:0000256" key="1">
    <source>
        <dbReference type="ARBA" id="ARBA00023015"/>
    </source>
</evidence>
<evidence type="ECO:0000259" key="6">
    <source>
        <dbReference type="PROSITE" id="PS50977"/>
    </source>
</evidence>
<dbReference type="InterPro" id="IPR001647">
    <property type="entry name" value="HTH_TetR"/>
</dbReference>
<feature type="compositionally biased region" description="Low complexity" evidence="5">
    <location>
        <begin position="152"/>
        <end position="165"/>
    </location>
</feature>
<dbReference type="EMBL" id="JACHOO010000011">
    <property type="protein sequence ID" value="MBB5754984.1"/>
    <property type="molecule type" value="Genomic_DNA"/>
</dbReference>